<keyword evidence="11" id="KW-0256">Endoplasmic reticulum</keyword>
<name>A0A699Z4P2_HAELA</name>
<dbReference type="InterPro" id="IPR037665">
    <property type="entry name" value="Nucleoporin_S59-like"/>
</dbReference>
<keyword evidence="7" id="KW-0328">Glycosyltransferase</keyword>
<feature type="region of interest" description="Disordered" evidence="18">
    <location>
        <begin position="190"/>
        <end position="255"/>
    </location>
</feature>
<evidence type="ECO:0000256" key="4">
    <source>
        <dbReference type="ARBA" id="ARBA00008715"/>
    </source>
</evidence>
<dbReference type="GO" id="GO:0008139">
    <property type="term" value="F:nuclear localization sequence binding"/>
    <property type="evidence" value="ECO:0007669"/>
    <property type="project" value="TreeGrafter"/>
</dbReference>
<dbReference type="Pfam" id="PF13634">
    <property type="entry name" value="Nucleoporin_FG"/>
    <property type="match status" value="1"/>
</dbReference>
<keyword evidence="13" id="KW-1133">Transmembrane helix</keyword>
<dbReference type="GO" id="GO:0044614">
    <property type="term" value="C:nuclear pore cytoplasmic filaments"/>
    <property type="evidence" value="ECO:0007669"/>
    <property type="project" value="TreeGrafter"/>
</dbReference>
<evidence type="ECO:0000256" key="10">
    <source>
        <dbReference type="ARBA" id="ARBA00022816"/>
    </source>
</evidence>
<feature type="compositionally biased region" description="Polar residues" evidence="18">
    <location>
        <begin position="190"/>
        <end position="199"/>
    </location>
</feature>
<dbReference type="GO" id="GO:0051028">
    <property type="term" value="P:mRNA transport"/>
    <property type="evidence" value="ECO:0007669"/>
    <property type="project" value="UniProtKB-KW"/>
</dbReference>
<comment type="caution">
    <text evidence="19">The sequence shown here is derived from an EMBL/GenBank/DDBJ whole genome shotgun (WGS) entry which is preliminary data.</text>
</comment>
<feature type="compositionally biased region" description="Low complexity" evidence="18">
    <location>
        <begin position="207"/>
        <end position="221"/>
    </location>
</feature>
<comment type="pathway">
    <text evidence="3">Protein modification; protein glycosylation.</text>
</comment>
<dbReference type="Proteomes" id="UP000485058">
    <property type="component" value="Unassembled WGS sequence"/>
</dbReference>
<evidence type="ECO:0000256" key="5">
    <source>
        <dbReference type="ARBA" id="ARBA00008926"/>
    </source>
</evidence>
<keyword evidence="8 19" id="KW-0808">Transferase</keyword>
<dbReference type="InterPro" id="IPR025574">
    <property type="entry name" value="Nucleoporin_FG_rpt"/>
</dbReference>
<dbReference type="PANTHER" id="PTHR23198">
    <property type="entry name" value="NUCLEOPORIN"/>
    <property type="match status" value="1"/>
</dbReference>
<dbReference type="GO" id="GO:0006405">
    <property type="term" value="P:RNA export from nucleus"/>
    <property type="evidence" value="ECO:0007669"/>
    <property type="project" value="TreeGrafter"/>
</dbReference>
<comment type="similarity">
    <text evidence="5">Belongs to the nucleoporin GLFG family.</text>
</comment>
<comment type="similarity">
    <text evidence="4">Belongs to the ALG6/ALG8 glucosyltransferase family.</text>
</comment>
<evidence type="ECO:0000313" key="19">
    <source>
        <dbReference type="EMBL" id="GFH14328.1"/>
    </source>
</evidence>
<dbReference type="GO" id="GO:0016758">
    <property type="term" value="F:hexosyltransferase activity"/>
    <property type="evidence" value="ECO:0007669"/>
    <property type="project" value="InterPro"/>
</dbReference>
<keyword evidence="14" id="KW-0811">Translocation</keyword>
<evidence type="ECO:0000256" key="1">
    <source>
        <dbReference type="ARBA" id="ARBA00004477"/>
    </source>
</evidence>
<evidence type="ECO:0000256" key="11">
    <source>
        <dbReference type="ARBA" id="ARBA00022824"/>
    </source>
</evidence>
<evidence type="ECO:0000256" key="9">
    <source>
        <dbReference type="ARBA" id="ARBA00022692"/>
    </source>
</evidence>
<keyword evidence="17" id="KW-0539">Nucleus</keyword>
<sequence>MFGQQAAAAPGTRSVPYQKIVEKDGTNLANGQPATATFLTITAMPAYLSKSMEELRWEDYQPWFGRTAAAVFTAAAPNPFGTSVFGAQPATTSPPAFGAASTPAFGSSPGAFGSSAPAFGSSAFGATTSPGLFGTPAASAPAFGSTPCPGLFGQPAATTPGGLFGAAAQPAASPSLFNFNSAPAATTSLFGQPAGTSPASPFGATQPAFGSSPAPASQPSSLFGSAEQQQLAQHAGQPVLKSQAAAGQGPGVAQRPCGPEPCGGLLPPWVLELAALLGAVLLRCLTGAGDAPKYGDYESQRHWMELTVSLPPQLWYTNSSVNPGSYWPPDYPPLSGWQSWLHGKALALTSSYGYESSSSEHVTSFSVPVSDLAVLDAADC</sequence>
<evidence type="ECO:0000256" key="14">
    <source>
        <dbReference type="ARBA" id="ARBA00023010"/>
    </source>
</evidence>
<evidence type="ECO:0000256" key="15">
    <source>
        <dbReference type="ARBA" id="ARBA00023132"/>
    </source>
</evidence>
<keyword evidence="6" id="KW-0813">Transport</keyword>
<dbReference type="Pfam" id="PF21240">
    <property type="entry name" value="Nup98_GLEBS"/>
    <property type="match status" value="1"/>
</dbReference>
<evidence type="ECO:0000256" key="6">
    <source>
        <dbReference type="ARBA" id="ARBA00022448"/>
    </source>
</evidence>
<evidence type="ECO:0000256" key="18">
    <source>
        <dbReference type="SAM" id="MobiDB-lite"/>
    </source>
</evidence>
<reference evidence="19 20" key="1">
    <citation type="submission" date="2020-02" db="EMBL/GenBank/DDBJ databases">
        <title>Draft genome sequence of Haematococcus lacustris strain NIES-144.</title>
        <authorList>
            <person name="Morimoto D."/>
            <person name="Nakagawa S."/>
            <person name="Yoshida T."/>
            <person name="Sawayama S."/>
        </authorList>
    </citation>
    <scope>NUCLEOTIDE SEQUENCE [LARGE SCALE GENOMIC DNA]</scope>
    <source>
        <strain evidence="19 20">NIES-144</strain>
    </source>
</reference>
<dbReference type="GO" id="GO:0017056">
    <property type="term" value="F:structural constituent of nuclear pore"/>
    <property type="evidence" value="ECO:0007669"/>
    <property type="project" value="TreeGrafter"/>
</dbReference>
<feature type="compositionally biased region" description="Low complexity" evidence="18">
    <location>
        <begin position="243"/>
        <end position="255"/>
    </location>
</feature>
<dbReference type="AlphaFoldDB" id="A0A699Z4P2"/>
<protein>
    <submittedName>
        <fullName evidence="19">Alpha-1,3-glucosyltransferase</fullName>
    </submittedName>
</protein>
<evidence type="ECO:0000256" key="12">
    <source>
        <dbReference type="ARBA" id="ARBA00022927"/>
    </source>
</evidence>
<dbReference type="EMBL" id="BLLF01000713">
    <property type="protein sequence ID" value="GFH14328.1"/>
    <property type="molecule type" value="Genomic_DNA"/>
</dbReference>
<evidence type="ECO:0000256" key="13">
    <source>
        <dbReference type="ARBA" id="ARBA00022989"/>
    </source>
</evidence>
<evidence type="ECO:0000256" key="3">
    <source>
        <dbReference type="ARBA" id="ARBA00004922"/>
    </source>
</evidence>
<accession>A0A699Z4P2</accession>
<dbReference type="GO" id="GO:0003723">
    <property type="term" value="F:RNA binding"/>
    <property type="evidence" value="ECO:0007669"/>
    <property type="project" value="TreeGrafter"/>
</dbReference>
<dbReference type="Gene3D" id="1.10.10.2360">
    <property type="match status" value="1"/>
</dbReference>
<dbReference type="UniPathway" id="UPA00378"/>
<evidence type="ECO:0000313" key="20">
    <source>
        <dbReference type="Proteomes" id="UP000485058"/>
    </source>
</evidence>
<keyword evidence="10" id="KW-0509">mRNA transport</keyword>
<proteinExistence type="inferred from homology"/>
<evidence type="ECO:0000256" key="7">
    <source>
        <dbReference type="ARBA" id="ARBA00022676"/>
    </source>
</evidence>
<evidence type="ECO:0000256" key="17">
    <source>
        <dbReference type="ARBA" id="ARBA00023242"/>
    </source>
</evidence>
<dbReference type="FunFam" id="1.10.10.2360:FF:000001">
    <property type="entry name" value="Nuclear pore complex protein Nup98-Nup96"/>
    <property type="match status" value="1"/>
</dbReference>
<evidence type="ECO:0000256" key="2">
    <source>
        <dbReference type="ARBA" id="ARBA00004567"/>
    </source>
</evidence>
<keyword evidence="16" id="KW-0472">Membrane</keyword>
<gene>
    <name evidence="19" type="ORF">HaLaN_10359</name>
</gene>
<dbReference type="GO" id="GO:0034398">
    <property type="term" value="P:telomere tethering at nuclear periphery"/>
    <property type="evidence" value="ECO:0007669"/>
    <property type="project" value="TreeGrafter"/>
</dbReference>
<dbReference type="GO" id="GO:0006606">
    <property type="term" value="P:protein import into nucleus"/>
    <property type="evidence" value="ECO:0007669"/>
    <property type="project" value="TreeGrafter"/>
</dbReference>
<organism evidence="19 20">
    <name type="scientific">Haematococcus lacustris</name>
    <name type="common">Green alga</name>
    <name type="synonym">Haematococcus pluvialis</name>
    <dbReference type="NCBI Taxonomy" id="44745"/>
    <lineage>
        <taxon>Eukaryota</taxon>
        <taxon>Viridiplantae</taxon>
        <taxon>Chlorophyta</taxon>
        <taxon>core chlorophytes</taxon>
        <taxon>Chlorophyceae</taxon>
        <taxon>CS clade</taxon>
        <taxon>Chlamydomonadales</taxon>
        <taxon>Haematococcaceae</taxon>
        <taxon>Haematococcus</taxon>
    </lineage>
</organism>
<keyword evidence="9" id="KW-0812">Transmembrane</keyword>
<evidence type="ECO:0000256" key="8">
    <source>
        <dbReference type="ARBA" id="ARBA00022679"/>
    </source>
</evidence>
<dbReference type="Pfam" id="PF03155">
    <property type="entry name" value="Alg6_Alg8"/>
    <property type="match status" value="1"/>
</dbReference>
<evidence type="ECO:0000256" key="16">
    <source>
        <dbReference type="ARBA" id="ARBA00023136"/>
    </source>
</evidence>
<keyword evidence="15" id="KW-0906">Nuclear pore complex</keyword>
<dbReference type="GO" id="GO:0005789">
    <property type="term" value="C:endoplasmic reticulum membrane"/>
    <property type="evidence" value="ECO:0007669"/>
    <property type="project" value="UniProtKB-SubCell"/>
</dbReference>
<feature type="compositionally biased region" description="Polar residues" evidence="18">
    <location>
        <begin position="222"/>
        <end position="232"/>
    </location>
</feature>
<dbReference type="PANTHER" id="PTHR23198:SF6">
    <property type="entry name" value="NUCLEAR PORE COMPLEX PROTEIN NUP98-NUP96"/>
    <property type="match status" value="1"/>
</dbReference>
<keyword evidence="12" id="KW-0653">Protein transport</keyword>
<dbReference type="GO" id="GO:0000973">
    <property type="term" value="P:post-transcriptional tethering of RNA polymerase II gene DNA at nuclear periphery"/>
    <property type="evidence" value="ECO:0007669"/>
    <property type="project" value="TreeGrafter"/>
</dbReference>
<keyword evidence="20" id="KW-1185">Reference proteome</keyword>
<dbReference type="InterPro" id="IPR004856">
    <property type="entry name" value="Glyco_trans_ALG6/ALG8"/>
</dbReference>
<comment type="subcellular location">
    <subcellularLocation>
        <location evidence="1">Endoplasmic reticulum membrane</location>
        <topology evidence="1">Multi-pass membrane protein</topology>
    </subcellularLocation>
    <subcellularLocation>
        <location evidence="2">Nucleus</location>
        <location evidence="2">Nuclear pore complex</location>
    </subcellularLocation>
</comment>